<dbReference type="InParanoid" id="H8MVQ5"/>
<sequence length="169" mass="17586">MKKRLTLAACLAVVLSAPVALAQASTGASSSVLDALFTPTAIGIALGAVTSAVGLFAGGTWLTERRKRRIALGAYHAFHVVEDIAAEDPAENLVDKAAKGLEVIDTWMKANGWRTLKPGEQALVKLQFSALHGEQKAEEKVQEQALSVALGAVAAKTAVESAVPSMPRG</sequence>
<reference evidence="3 4" key="1">
    <citation type="journal article" date="2012" name="J. Bacteriol.">
        <title>Complete Genome Sequence of the Fruiting Myxobacterium Corallococcus coralloides DSM 2259.</title>
        <authorList>
            <person name="Huntley S."/>
            <person name="Zhang Y."/>
            <person name="Treuner-Lange A."/>
            <person name="Kneip S."/>
            <person name="Sensen C.W."/>
            <person name="Sogaard-Andersen L."/>
        </authorList>
    </citation>
    <scope>NUCLEOTIDE SEQUENCE [LARGE SCALE GENOMIC DNA]</scope>
    <source>
        <strain evidence="4">ATCC 25202 / DSM 2259 / NBRC 100086 / M2</strain>
    </source>
</reference>
<evidence type="ECO:0000256" key="2">
    <source>
        <dbReference type="SAM" id="SignalP"/>
    </source>
</evidence>
<keyword evidence="4" id="KW-1185">Reference proteome</keyword>
<accession>H8MVQ5</accession>
<dbReference type="AlphaFoldDB" id="H8MVQ5"/>
<dbReference type="EMBL" id="CP003389">
    <property type="protein sequence ID" value="AFE05586.1"/>
    <property type="molecule type" value="Genomic_DNA"/>
</dbReference>
<dbReference type="KEGG" id="ccx:COCOR_04036"/>
<dbReference type="HOGENOM" id="CLU_1575829_0_0_7"/>
<keyword evidence="1" id="KW-0472">Membrane</keyword>
<keyword evidence="1" id="KW-1133">Transmembrane helix</keyword>
<organism evidence="3 4">
    <name type="scientific">Corallococcus coralloides (strain ATCC 25202 / DSM 2259 / NBRC 100086 / M2)</name>
    <name type="common">Myxococcus coralloides</name>
    <dbReference type="NCBI Taxonomy" id="1144275"/>
    <lineage>
        <taxon>Bacteria</taxon>
        <taxon>Pseudomonadati</taxon>
        <taxon>Myxococcota</taxon>
        <taxon>Myxococcia</taxon>
        <taxon>Myxococcales</taxon>
        <taxon>Cystobacterineae</taxon>
        <taxon>Myxococcaceae</taxon>
        <taxon>Corallococcus</taxon>
    </lineage>
</organism>
<proteinExistence type="predicted"/>
<dbReference type="RefSeq" id="WP_014396847.1">
    <property type="nucleotide sequence ID" value="NC_017030.1"/>
</dbReference>
<feature type="chain" id="PRO_5003614578" description="Lipoprotein" evidence="2">
    <location>
        <begin position="23"/>
        <end position="169"/>
    </location>
</feature>
<feature type="transmembrane region" description="Helical" evidence="1">
    <location>
        <begin position="40"/>
        <end position="62"/>
    </location>
</feature>
<dbReference type="OrthoDB" id="5526310at2"/>
<keyword evidence="1" id="KW-0812">Transmembrane</keyword>
<evidence type="ECO:0008006" key="5">
    <source>
        <dbReference type="Google" id="ProtNLM"/>
    </source>
</evidence>
<gene>
    <name evidence="3" type="ordered locus">COCOR_04036</name>
</gene>
<evidence type="ECO:0000313" key="4">
    <source>
        <dbReference type="Proteomes" id="UP000007587"/>
    </source>
</evidence>
<reference evidence="4" key="2">
    <citation type="submission" date="2012-03" db="EMBL/GenBank/DDBJ databases">
        <title>Genome sequence of the fruiting myxobacterium Corallococcus coralloides DSM 2259.</title>
        <authorList>
            <person name="Huntley S."/>
            <person name="Zhang Y."/>
            <person name="Treuner-Lange A."/>
            <person name="Sensen C.W."/>
            <person name="Sogaard-Andersen L."/>
        </authorList>
    </citation>
    <scope>NUCLEOTIDE SEQUENCE [LARGE SCALE GENOMIC DNA]</scope>
    <source>
        <strain evidence="4">ATCC 25202 / DSM 2259 / NBRC 100086 / M2</strain>
    </source>
</reference>
<name>H8MVQ5_CORCM</name>
<keyword evidence="2" id="KW-0732">Signal</keyword>
<evidence type="ECO:0000313" key="3">
    <source>
        <dbReference type="EMBL" id="AFE05586.1"/>
    </source>
</evidence>
<dbReference type="Proteomes" id="UP000007587">
    <property type="component" value="Chromosome"/>
</dbReference>
<evidence type="ECO:0000256" key="1">
    <source>
        <dbReference type="SAM" id="Phobius"/>
    </source>
</evidence>
<protein>
    <recommendedName>
        <fullName evidence="5">Lipoprotein</fullName>
    </recommendedName>
</protein>
<feature type="signal peptide" evidence="2">
    <location>
        <begin position="1"/>
        <end position="22"/>
    </location>
</feature>